<evidence type="ECO:0000313" key="2">
    <source>
        <dbReference type="Proteomes" id="UP001595629"/>
    </source>
</evidence>
<proteinExistence type="predicted"/>
<comment type="caution">
    <text evidence="1">The sequence shown here is derived from an EMBL/GenBank/DDBJ whole genome shotgun (WGS) entry which is preliminary data.</text>
</comment>
<dbReference type="RefSeq" id="WP_386735248.1">
    <property type="nucleotide sequence ID" value="NZ_JBHRXI010000010.1"/>
</dbReference>
<dbReference type="Proteomes" id="UP001595629">
    <property type="component" value="Unassembled WGS sequence"/>
</dbReference>
<reference evidence="2" key="1">
    <citation type="journal article" date="2019" name="Int. J. Syst. Evol. Microbiol.">
        <title>The Global Catalogue of Microorganisms (GCM) 10K type strain sequencing project: providing services to taxonomists for standard genome sequencing and annotation.</title>
        <authorList>
            <consortium name="The Broad Institute Genomics Platform"/>
            <consortium name="The Broad Institute Genome Sequencing Center for Infectious Disease"/>
            <person name="Wu L."/>
            <person name="Ma J."/>
        </authorList>
    </citation>
    <scope>NUCLEOTIDE SEQUENCE [LARGE SCALE GENOMIC DNA]</scope>
    <source>
        <strain evidence="2">KCTC 42911</strain>
    </source>
</reference>
<dbReference type="EMBL" id="JBHRXI010000010">
    <property type="protein sequence ID" value="MFC3614056.1"/>
    <property type="molecule type" value="Genomic_DNA"/>
</dbReference>
<keyword evidence="2" id="KW-1185">Reference proteome</keyword>
<evidence type="ECO:0000313" key="1">
    <source>
        <dbReference type="EMBL" id="MFC3614056.1"/>
    </source>
</evidence>
<sequence>MLLIAFILVAGRDGSELSISACLRQVAALFHGRTSPIEANVAIKLGDIWAEKNQL</sequence>
<organism evidence="1 2">
    <name type="scientific">Lutimaribacter marinistellae</name>
    <dbReference type="NCBI Taxonomy" id="1820329"/>
    <lineage>
        <taxon>Bacteria</taxon>
        <taxon>Pseudomonadati</taxon>
        <taxon>Pseudomonadota</taxon>
        <taxon>Alphaproteobacteria</taxon>
        <taxon>Rhodobacterales</taxon>
        <taxon>Roseobacteraceae</taxon>
        <taxon>Lutimaribacter</taxon>
    </lineage>
</organism>
<accession>A0ABV7TEM5</accession>
<protein>
    <submittedName>
        <fullName evidence="1">Uncharacterized protein</fullName>
    </submittedName>
</protein>
<gene>
    <name evidence="1" type="ORF">ACFORG_09825</name>
</gene>
<name>A0ABV7TEM5_9RHOB</name>